<feature type="non-terminal residue" evidence="3">
    <location>
        <position position="235"/>
    </location>
</feature>
<dbReference type="PANTHER" id="PTHR46190:SF1">
    <property type="entry name" value="SI:CH211-201H21.5"/>
    <property type="match status" value="1"/>
</dbReference>
<dbReference type="GO" id="GO:0016799">
    <property type="term" value="F:hydrolase activity, hydrolyzing N-glycosyl compounds"/>
    <property type="evidence" value="ECO:0007669"/>
    <property type="project" value="InterPro"/>
</dbReference>
<organism evidence="3">
    <name type="scientific">Ixodes ricinus</name>
    <name type="common">Common tick</name>
    <name type="synonym">Acarus ricinus</name>
    <dbReference type="NCBI Taxonomy" id="34613"/>
    <lineage>
        <taxon>Eukaryota</taxon>
        <taxon>Metazoa</taxon>
        <taxon>Ecdysozoa</taxon>
        <taxon>Arthropoda</taxon>
        <taxon>Chelicerata</taxon>
        <taxon>Arachnida</taxon>
        <taxon>Acari</taxon>
        <taxon>Parasitiformes</taxon>
        <taxon>Ixodida</taxon>
        <taxon>Ixodoidea</taxon>
        <taxon>Ixodidae</taxon>
        <taxon>Ixodinae</taxon>
        <taxon>Ixodes</taxon>
    </lineage>
</organism>
<dbReference type="SUPFAM" id="SSF53590">
    <property type="entry name" value="Nucleoside hydrolase"/>
    <property type="match status" value="1"/>
</dbReference>
<feature type="non-terminal residue" evidence="3">
    <location>
        <position position="1"/>
    </location>
</feature>
<sequence>QVPVYKGNAFPLSGTLNTEPAYFDLDGFGGASEDYPVGANPAGEVSEHASVQLVRMVRRLPGQITLLLLGPATNAALAMMLDEEFTENLKAIVILGGNYKGQGNIQPGTSFNFYVDPEAAGVVLSRARCPITIVPWETVRESPLPWDIYERLIQGTSREAQFFADTTRNSVSCCKENDEGYVAGDPLAVLAVLVPDAVTSSYVARVAVELAGTFTRGQMVQAWKESQLPGVSRNV</sequence>
<comment type="similarity">
    <text evidence="1">Belongs to the IUNH family.</text>
</comment>
<dbReference type="InterPro" id="IPR001910">
    <property type="entry name" value="Inosine/uridine_hydrolase_dom"/>
</dbReference>
<accession>A0A147BM51</accession>
<name>A0A147BM51_IXORI</name>
<keyword evidence="3" id="KW-0378">Hydrolase</keyword>
<dbReference type="Gene3D" id="3.90.245.10">
    <property type="entry name" value="Ribonucleoside hydrolase-like"/>
    <property type="match status" value="1"/>
</dbReference>
<evidence type="ECO:0000259" key="2">
    <source>
        <dbReference type="Pfam" id="PF01156"/>
    </source>
</evidence>
<protein>
    <submittedName>
        <fullName evidence="3">Putative nucleoside hydrolase</fullName>
    </submittedName>
</protein>
<proteinExistence type="inferred from homology"/>
<dbReference type="InterPro" id="IPR036452">
    <property type="entry name" value="Ribo_hydro-like"/>
</dbReference>
<dbReference type="InterPro" id="IPR052775">
    <property type="entry name" value="IUN_hydrolase"/>
</dbReference>
<reference evidence="3" key="1">
    <citation type="journal article" date="2018" name="PLoS Negl. Trop. Dis.">
        <title>Sialome diversity of ticks revealed by RNAseq of single tick salivary glands.</title>
        <authorList>
            <person name="Perner J."/>
            <person name="Kropackova S."/>
            <person name="Kopacek P."/>
            <person name="Ribeiro J.M."/>
        </authorList>
    </citation>
    <scope>NUCLEOTIDE SEQUENCE</scope>
    <source>
        <strain evidence="3">Siblings of single egg batch collected in Ceske Budejovice</strain>
        <tissue evidence="3">Salivary glands</tissue>
    </source>
</reference>
<evidence type="ECO:0000256" key="1">
    <source>
        <dbReference type="ARBA" id="ARBA00009176"/>
    </source>
</evidence>
<dbReference type="EMBL" id="GEGO01003852">
    <property type="protein sequence ID" value="JAR91552.1"/>
    <property type="molecule type" value="Transcribed_RNA"/>
</dbReference>
<evidence type="ECO:0000313" key="3">
    <source>
        <dbReference type="EMBL" id="JAR91552.1"/>
    </source>
</evidence>
<dbReference type="PANTHER" id="PTHR46190">
    <property type="entry name" value="SI:CH211-201H21.5-RELATED"/>
    <property type="match status" value="1"/>
</dbReference>
<dbReference type="AlphaFoldDB" id="A0A147BM51"/>
<dbReference type="Pfam" id="PF01156">
    <property type="entry name" value="IU_nuc_hydro"/>
    <property type="match status" value="1"/>
</dbReference>
<feature type="domain" description="Inosine/uridine-preferring nucleoside hydrolase" evidence="2">
    <location>
        <begin position="2"/>
        <end position="226"/>
    </location>
</feature>